<proteinExistence type="predicted"/>
<name>A0ABY3YL77_9FLAO</name>
<accession>A0ABY3YL77</accession>
<organism evidence="1 2">
    <name type="scientific">Zhouia spongiae</name>
    <dbReference type="NCBI Taxonomy" id="2202721"/>
    <lineage>
        <taxon>Bacteria</taxon>
        <taxon>Pseudomonadati</taxon>
        <taxon>Bacteroidota</taxon>
        <taxon>Flavobacteriia</taxon>
        <taxon>Flavobacteriales</taxon>
        <taxon>Flavobacteriaceae</taxon>
        <taxon>Zhouia</taxon>
    </lineage>
</organism>
<reference evidence="1 2" key="1">
    <citation type="journal article" date="2018" name="Int. J. Syst. Evol. Microbiol.">
        <title>Zhouia spongiae sp. nov., isolated from a marine sponge.</title>
        <authorList>
            <person name="Zhuang L."/>
            <person name="Lin B."/>
            <person name="Qin F."/>
            <person name="Luo L."/>
        </authorList>
    </citation>
    <scope>NUCLEOTIDE SEQUENCE [LARGE SCALE GENOMIC DNA]</scope>
    <source>
        <strain evidence="1 2">HN-Y44</strain>
    </source>
</reference>
<sequence length="171" mass="19537">MRIVNSFCKYVCLMIALVGVFGVETGTAQESRIYKFERTSEARLGSASVPGEERVSELAFQLQPCIYIENNNIKKVSGYRRPVVIKMSNSNSYNLLASPDSRFRNVELLKIDIENRSELRNTIDMSKLTGLRGLKYLFIDCSFEVSEYDIKRYVVNPDPEIIILYGVNKKS</sequence>
<dbReference type="RefSeq" id="WP_242936931.1">
    <property type="nucleotide sequence ID" value="NZ_CP094326.1"/>
</dbReference>
<evidence type="ECO:0000313" key="2">
    <source>
        <dbReference type="Proteomes" id="UP000829476"/>
    </source>
</evidence>
<dbReference type="EMBL" id="CP094326">
    <property type="protein sequence ID" value="UNY98525.1"/>
    <property type="molecule type" value="Genomic_DNA"/>
</dbReference>
<protein>
    <submittedName>
        <fullName evidence="1">Uncharacterized protein</fullName>
    </submittedName>
</protein>
<dbReference type="Proteomes" id="UP000829476">
    <property type="component" value="Chromosome"/>
</dbReference>
<evidence type="ECO:0000313" key="1">
    <source>
        <dbReference type="EMBL" id="UNY98525.1"/>
    </source>
</evidence>
<gene>
    <name evidence="1" type="ORF">MQE36_15770</name>
</gene>
<keyword evidence="2" id="KW-1185">Reference proteome</keyword>